<evidence type="ECO:0000259" key="8">
    <source>
        <dbReference type="Pfam" id="PF00462"/>
    </source>
</evidence>
<dbReference type="PROSITE" id="PS51354">
    <property type="entry name" value="GLUTAREDOXIN_2"/>
    <property type="match status" value="1"/>
</dbReference>
<dbReference type="NCBIfam" id="TIGR02180">
    <property type="entry name" value="GRX_euk"/>
    <property type="match status" value="1"/>
</dbReference>
<dbReference type="PANTHER" id="PTHR46185:SF1">
    <property type="entry name" value="GLUTAREDOXIN-1"/>
    <property type="match status" value="1"/>
</dbReference>
<accession>W6UH40</accession>
<evidence type="ECO:0000256" key="2">
    <source>
        <dbReference type="ARBA" id="ARBA00007787"/>
    </source>
</evidence>
<evidence type="ECO:0000256" key="5">
    <source>
        <dbReference type="ARBA" id="ARBA00022982"/>
    </source>
</evidence>
<dbReference type="Proteomes" id="UP000019149">
    <property type="component" value="Unassembled WGS sequence"/>
</dbReference>
<feature type="domain" description="Glutaredoxin" evidence="8">
    <location>
        <begin position="26"/>
        <end position="94"/>
    </location>
</feature>
<dbReference type="PANTHER" id="PTHR46185">
    <property type="entry name" value="GLUTAREDOXIN-1"/>
    <property type="match status" value="1"/>
</dbReference>
<sequence length="174" mass="19812">MWRFLSSSPPPEIAAYVQKEIQSAHVVLFTKSYCPYCVKAIEILRSYIGSSFTCSDLRIIDIRTRADCSKVQDYLESITGARTVPRIFIGKRCIGGCNDLEYLHSMKALAELLEQKKNSAIMFISLPDSMMYYRLQNENPRALEGCYALQFLLDCGTARVDLAENLSHSLQMYQ</sequence>
<keyword evidence="5" id="KW-0249">Electron transport</keyword>
<evidence type="ECO:0000256" key="7">
    <source>
        <dbReference type="ARBA" id="ARBA00023284"/>
    </source>
</evidence>
<dbReference type="RefSeq" id="XP_024352106.1">
    <property type="nucleotide sequence ID" value="XM_024493405.1"/>
</dbReference>
<dbReference type="GeneID" id="36339871"/>
<evidence type="ECO:0000256" key="1">
    <source>
        <dbReference type="ARBA" id="ARBA00002549"/>
    </source>
</evidence>
<dbReference type="CDD" id="cd03419">
    <property type="entry name" value="GRX_GRXh_1_2_like"/>
    <property type="match status" value="1"/>
</dbReference>
<dbReference type="InterPro" id="IPR047185">
    <property type="entry name" value="GLRX1"/>
</dbReference>
<comment type="similarity">
    <text evidence="2">Belongs to the glutaredoxin family.</text>
</comment>
<organism evidence="9 10">
    <name type="scientific">Echinococcus granulosus</name>
    <name type="common">Hydatid tapeworm</name>
    <dbReference type="NCBI Taxonomy" id="6210"/>
    <lineage>
        <taxon>Eukaryota</taxon>
        <taxon>Metazoa</taxon>
        <taxon>Spiralia</taxon>
        <taxon>Lophotrochozoa</taxon>
        <taxon>Platyhelminthes</taxon>
        <taxon>Cestoda</taxon>
        <taxon>Eucestoda</taxon>
        <taxon>Cyclophyllidea</taxon>
        <taxon>Taeniidae</taxon>
        <taxon>Echinococcus</taxon>
        <taxon>Echinococcus granulosus group</taxon>
    </lineage>
</organism>
<keyword evidence="4" id="KW-0813">Transport</keyword>
<reference evidence="9 10" key="1">
    <citation type="journal article" date="2013" name="Nat. Genet.">
        <title>The genome of the hydatid tapeworm Echinococcus granulosus.</title>
        <authorList>
            <person name="Zheng H."/>
            <person name="Zhang W."/>
            <person name="Zhang L."/>
            <person name="Zhang Z."/>
            <person name="Li J."/>
            <person name="Lu G."/>
            <person name="Zhu Y."/>
            <person name="Wang Y."/>
            <person name="Huang Y."/>
            <person name="Liu J."/>
            <person name="Kang H."/>
            <person name="Chen J."/>
            <person name="Wang L."/>
            <person name="Chen A."/>
            <person name="Yu S."/>
            <person name="Gao Z."/>
            <person name="Jin L."/>
            <person name="Gu W."/>
            <person name="Wang Z."/>
            <person name="Zhao L."/>
            <person name="Shi B."/>
            <person name="Wen H."/>
            <person name="Lin R."/>
            <person name="Jones M.K."/>
            <person name="Brejova B."/>
            <person name="Vinar T."/>
            <person name="Zhao G."/>
            <person name="McManus D.P."/>
            <person name="Chen Z."/>
            <person name="Zhou Y."/>
            <person name="Wang S."/>
        </authorList>
    </citation>
    <scope>NUCLEOTIDE SEQUENCE [LARGE SCALE GENOMIC DNA]</scope>
</reference>
<keyword evidence="6" id="KW-1015">Disulfide bond</keyword>
<dbReference type="AlphaFoldDB" id="W6UH40"/>
<comment type="function">
    <text evidence="1">Has a glutathione-disulfide oxidoreductase activity in the presence of NADPH and glutathione reductase. Reduces low molecular weight disulfides and proteins.</text>
</comment>
<evidence type="ECO:0000313" key="9">
    <source>
        <dbReference type="EMBL" id="EUB60910.1"/>
    </source>
</evidence>
<dbReference type="InterPro" id="IPR036249">
    <property type="entry name" value="Thioredoxin-like_sf"/>
</dbReference>
<dbReference type="CTD" id="36339871"/>
<dbReference type="PROSITE" id="PS00195">
    <property type="entry name" value="GLUTAREDOXIN_1"/>
    <property type="match status" value="1"/>
</dbReference>
<evidence type="ECO:0000256" key="3">
    <source>
        <dbReference type="ARBA" id="ARBA00013662"/>
    </source>
</evidence>
<dbReference type="EMBL" id="APAU02000025">
    <property type="protein sequence ID" value="EUB60910.1"/>
    <property type="molecule type" value="Genomic_DNA"/>
</dbReference>
<dbReference type="InterPro" id="IPR011767">
    <property type="entry name" value="GLR_AS"/>
</dbReference>
<evidence type="ECO:0000256" key="4">
    <source>
        <dbReference type="ARBA" id="ARBA00022448"/>
    </source>
</evidence>
<dbReference type="OrthoDB" id="418495at2759"/>
<evidence type="ECO:0000256" key="6">
    <source>
        <dbReference type="ARBA" id="ARBA00023157"/>
    </source>
</evidence>
<dbReference type="Pfam" id="PF00462">
    <property type="entry name" value="Glutaredoxin"/>
    <property type="match status" value="1"/>
</dbReference>
<dbReference type="GO" id="GO:0005739">
    <property type="term" value="C:mitochondrion"/>
    <property type="evidence" value="ECO:0007669"/>
    <property type="project" value="TreeGrafter"/>
</dbReference>
<keyword evidence="10" id="KW-1185">Reference proteome</keyword>
<dbReference type="Gene3D" id="3.40.30.10">
    <property type="entry name" value="Glutaredoxin"/>
    <property type="match status" value="1"/>
</dbReference>
<dbReference type="STRING" id="6210.W6UH40"/>
<dbReference type="KEGG" id="egl:EGR_04156"/>
<dbReference type="SUPFAM" id="SSF52833">
    <property type="entry name" value="Thioredoxin-like"/>
    <property type="match status" value="1"/>
</dbReference>
<dbReference type="InterPro" id="IPR014025">
    <property type="entry name" value="Glutaredoxin_subgr"/>
</dbReference>
<protein>
    <recommendedName>
        <fullName evidence="3">Glutaredoxin-1</fullName>
    </recommendedName>
</protein>
<comment type="caution">
    <text evidence="9">The sequence shown here is derived from an EMBL/GenBank/DDBJ whole genome shotgun (WGS) entry which is preliminary data.</text>
</comment>
<dbReference type="InterPro" id="IPR002109">
    <property type="entry name" value="Glutaredoxin"/>
</dbReference>
<keyword evidence="7" id="KW-0676">Redox-active center</keyword>
<dbReference type="OMA" id="NCKIQAG"/>
<dbReference type="GO" id="GO:0015038">
    <property type="term" value="F:glutathione disulfide oxidoreductase activity"/>
    <property type="evidence" value="ECO:0007669"/>
    <property type="project" value="TreeGrafter"/>
</dbReference>
<proteinExistence type="inferred from homology"/>
<evidence type="ECO:0000313" key="10">
    <source>
        <dbReference type="Proteomes" id="UP000019149"/>
    </source>
</evidence>
<dbReference type="InterPro" id="IPR011899">
    <property type="entry name" value="Glutaredoxin_euk/vir"/>
</dbReference>
<name>W6UH40_ECHGR</name>
<gene>
    <name evidence="9" type="ORF">EGR_04156</name>
</gene>
<dbReference type="PRINTS" id="PR00160">
    <property type="entry name" value="GLUTAREDOXIN"/>
</dbReference>